<keyword evidence="2" id="KW-1185">Reference proteome</keyword>
<protein>
    <submittedName>
        <fullName evidence="1">Uncharacterized protein</fullName>
    </submittedName>
</protein>
<gene>
    <name evidence="1" type="ORF">MGAL_10B057688</name>
</gene>
<dbReference type="InterPro" id="IPR035897">
    <property type="entry name" value="Toll_tir_struct_dom_sf"/>
</dbReference>
<dbReference type="OrthoDB" id="6135612at2759"/>
<dbReference type="Gene3D" id="3.40.50.10140">
    <property type="entry name" value="Toll/interleukin-1 receptor homology (TIR) domain"/>
    <property type="match status" value="1"/>
</dbReference>
<comment type="caution">
    <text evidence="1">The sequence shown here is derived from an EMBL/GenBank/DDBJ whole genome shotgun (WGS) entry which is preliminary data.</text>
</comment>
<dbReference type="AlphaFoldDB" id="A0A8B6HA36"/>
<proteinExistence type="predicted"/>
<organism evidence="1 2">
    <name type="scientific">Mytilus galloprovincialis</name>
    <name type="common">Mediterranean mussel</name>
    <dbReference type="NCBI Taxonomy" id="29158"/>
    <lineage>
        <taxon>Eukaryota</taxon>
        <taxon>Metazoa</taxon>
        <taxon>Spiralia</taxon>
        <taxon>Lophotrochozoa</taxon>
        <taxon>Mollusca</taxon>
        <taxon>Bivalvia</taxon>
        <taxon>Autobranchia</taxon>
        <taxon>Pteriomorphia</taxon>
        <taxon>Mytilida</taxon>
        <taxon>Mytiloidea</taxon>
        <taxon>Mytilidae</taxon>
        <taxon>Mytilinae</taxon>
        <taxon>Mytilus</taxon>
    </lineage>
</organism>
<evidence type="ECO:0000313" key="2">
    <source>
        <dbReference type="Proteomes" id="UP000596742"/>
    </source>
</evidence>
<name>A0A8B6HA36_MYTGA</name>
<dbReference type="Proteomes" id="UP000596742">
    <property type="component" value="Unassembled WGS sequence"/>
</dbReference>
<reference evidence="1" key="1">
    <citation type="submission" date="2018-11" db="EMBL/GenBank/DDBJ databases">
        <authorList>
            <person name="Alioto T."/>
            <person name="Alioto T."/>
        </authorList>
    </citation>
    <scope>NUCLEOTIDE SEQUENCE</scope>
</reference>
<accession>A0A8B6HA36</accession>
<sequence length="124" mass="14150">MNNFTNISNLQVVLPEDLLAPGSRILPGLSSLLDSCRLVFIYQTKSLESDTVAGYGKDINVIQSLEDPQKAKRIIPLQVNEEKISVELSPIIHLKYVNDTSDRQFPNFKKKFEKLVYSWRETLP</sequence>
<evidence type="ECO:0000313" key="1">
    <source>
        <dbReference type="EMBL" id="VDI76364.1"/>
    </source>
</evidence>
<dbReference type="EMBL" id="UYJE01009745">
    <property type="protein sequence ID" value="VDI76364.1"/>
    <property type="molecule type" value="Genomic_DNA"/>
</dbReference>